<dbReference type="GO" id="GO:0005829">
    <property type="term" value="C:cytosol"/>
    <property type="evidence" value="ECO:0007669"/>
    <property type="project" value="TreeGrafter"/>
</dbReference>
<feature type="transmembrane region" description="Helical" evidence="2">
    <location>
        <begin position="1077"/>
        <end position="1100"/>
    </location>
</feature>
<proteinExistence type="predicted"/>
<feature type="region of interest" description="Disordered" evidence="1">
    <location>
        <begin position="766"/>
        <end position="943"/>
    </location>
</feature>
<evidence type="ECO:0000259" key="3">
    <source>
        <dbReference type="Pfam" id="PF04424"/>
    </source>
</evidence>
<dbReference type="PANTHER" id="PTHR18063">
    <property type="entry name" value="NF-E2 INDUCIBLE PROTEIN"/>
    <property type="match status" value="1"/>
</dbReference>
<keyword evidence="2" id="KW-0812">Transmembrane</keyword>
<feature type="compositionally biased region" description="Polar residues" evidence="1">
    <location>
        <begin position="186"/>
        <end position="199"/>
    </location>
</feature>
<feature type="compositionally biased region" description="Low complexity" evidence="1">
    <location>
        <begin position="823"/>
        <end position="841"/>
    </location>
</feature>
<dbReference type="Pfam" id="PF04424">
    <property type="entry name" value="MINDY_DUB"/>
    <property type="match status" value="1"/>
</dbReference>
<accession>A0AAJ0HA68</accession>
<evidence type="ECO:0000313" key="4">
    <source>
        <dbReference type="EMBL" id="KAK3344247.1"/>
    </source>
</evidence>
<gene>
    <name evidence="4" type="ORF">B0T25DRAFT_625723</name>
</gene>
<feature type="compositionally biased region" description="Polar residues" evidence="1">
    <location>
        <begin position="787"/>
        <end position="799"/>
    </location>
</feature>
<dbReference type="GO" id="GO:0071944">
    <property type="term" value="C:cell periphery"/>
    <property type="evidence" value="ECO:0007669"/>
    <property type="project" value="TreeGrafter"/>
</dbReference>
<feature type="compositionally biased region" description="Polar residues" evidence="1">
    <location>
        <begin position="733"/>
        <end position="743"/>
    </location>
</feature>
<dbReference type="GO" id="GO:1990380">
    <property type="term" value="F:K48-linked deubiquitinase activity"/>
    <property type="evidence" value="ECO:0007669"/>
    <property type="project" value="InterPro"/>
</dbReference>
<dbReference type="InterPro" id="IPR033979">
    <property type="entry name" value="MINDY_domain"/>
</dbReference>
<dbReference type="PANTHER" id="PTHR18063:SF6">
    <property type="entry name" value="UBIQUITIN CARBOXYL-TERMINAL HYDROLASE"/>
    <property type="match status" value="1"/>
</dbReference>
<feature type="transmembrane region" description="Helical" evidence="2">
    <location>
        <begin position="1051"/>
        <end position="1070"/>
    </location>
</feature>
<keyword evidence="5" id="KW-1185">Reference proteome</keyword>
<evidence type="ECO:0000256" key="1">
    <source>
        <dbReference type="SAM" id="MobiDB-lite"/>
    </source>
</evidence>
<dbReference type="GO" id="GO:0071108">
    <property type="term" value="P:protein K48-linked deubiquitination"/>
    <property type="evidence" value="ECO:0007669"/>
    <property type="project" value="TreeGrafter"/>
</dbReference>
<protein>
    <recommendedName>
        <fullName evidence="3">MINDY deubiquitinase domain-containing protein</fullName>
    </recommendedName>
</protein>
<feature type="compositionally biased region" description="Polar residues" evidence="1">
    <location>
        <begin position="50"/>
        <end position="61"/>
    </location>
</feature>
<dbReference type="GO" id="GO:0004843">
    <property type="term" value="F:cysteine-type deubiquitinase activity"/>
    <property type="evidence" value="ECO:0007669"/>
    <property type="project" value="InterPro"/>
</dbReference>
<feature type="compositionally biased region" description="Basic and acidic residues" evidence="1">
    <location>
        <begin position="772"/>
        <end position="786"/>
    </location>
</feature>
<name>A0AAJ0HA68_9PEZI</name>
<organism evidence="4 5">
    <name type="scientific">Lasiosphaeria hispida</name>
    <dbReference type="NCBI Taxonomy" id="260671"/>
    <lineage>
        <taxon>Eukaryota</taxon>
        <taxon>Fungi</taxon>
        <taxon>Dikarya</taxon>
        <taxon>Ascomycota</taxon>
        <taxon>Pezizomycotina</taxon>
        <taxon>Sordariomycetes</taxon>
        <taxon>Sordariomycetidae</taxon>
        <taxon>Sordariales</taxon>
        <taxon>Lasiosphaeriaceae</taxon>
        <taxon>Lasiosphaeria</taxon>
    </lineage>
</organism>
<keyword evidence="2" id="KW-0472">Membrane</keyword>
<feature type="compositionally biased region" description="Gly residues" evidence="1">
    <location>
        <begin position="809"/>
        <end position="822"/>
    </location>
</feature>
<sequence length="1189" mass="127801">MVARKPLPGNATLDPATQARMQNVRQQLAPSPVSDSDSDDIWGGSPPPTQHNEGQQGNGNFAPNDIPASLRPGSSTNFINLEDDNVWADVVPETPASENGGVSRIPSVLRPGAGAGTGPSPATGSGSGAPSDNGTDFSRVPTVLRPGGGRTETNPFKRKTPAGVSRGNSQENITAKTPVPPVPAGSFSQLSANESSKNPWQPPLEGRRGSPAAAPSVPRMPEQDSGNDIWDSAKPSRQTTPGPNSNSPALLSLPSDEGSAGWEFEEPRKDATSAPPIPPPGDLGLEDSHAWDDLGNLGKGKGLSKTPSVPNAGSAGPSDDWNLIDFEAPPGPPPKQQSAWDKFINTEDAAPSSVSSRPEQLAQGVPPQLPPRNSTEPSPAQPPRPVDKAETYQIKNINWHDVTAAKNPRTSPILVQNANGPCPLVALVNALSLTTPADKTNTALVETLRSREQVSLGLLLDAVFDELMSERRTNSDVPLPDVTELYDFLKGLHTGMNVNPRFIPTPDVVTAFKRTSLTHLHPTERGNFIPGTFERTKEMDLYATFSIPLIHGWLPAQDDDAYDSFSRQAASYEDTQNLLFREEELEDKLSSIHQEGLTEDEQQLYQDILTIKSFLSISATQLTPWGLDVIKRSMMPGSVAILFRNDHFSTLYKHPQTHELLTLVTDAGYAGHAEVVWESLVDVNGERAEFFSGDFRLVGGASHSQHQRGGSGSHPPVSPIEGWTPVQQGRGRVQTTPRRQQANPDDPPLSPLHEQEDRDLALALQLQEEEDERHRNEQERRRRESMLSEQFIEQQARSSPATVRVPVPRGGGNAGAGAGRGGSSQTSLQTPTTPTRRSSTSVAIPVTTSSGTTVNAGGNAPAATTNTSNPTRRPPTQQTVRSLIPPRAAPNRGPDDGVDDAPPSYEQAAKAPSYVPPAGHPSHPASAPVGEGSASTPAPGSVPILVMPGGPGAASNTVKMTTGLINNWYPPTRENYDLILSLWKWFPVAASLQWAVSWYGMGKTSVTSRLNLPGRIGWMTMEAPGFLTLLYTMTTLPGQAGITDLPWQNKVLAALFVIHYSYRAILFPLIQPSMSPVHIIVWASGLAFQVINGSMIGSWLAAYGPTTPSAWAAQLPLGTLQFTAGITLFYFGLAANYYHDDELREIRRRESARQARLARESGTSVKSIEKHYEIPQAGLFQIMLVLAVA</sequence>
<evidence type="ECO:0000256" key="2">
    <source>
        <dbReference type="SAM" id="Phobius"/>
    </source>
</evidence>
<dbReference type="Proteomes" id="UP001275084">
    <property type="component" value="Unassembled WGS sequence"/>
</dbReference>
<feature type="compositionally biased region" description="Low complexity" evidence="1">
    <location>
        <begin position="241"/>
        <end position="255"/>
    </location>
</feature>
<comment type="caution">
    <text evidence="4">The sequence shown here is derived from an EMBL/GenBank/DDBJ whole genome shotgun (WGS) entry which is preliminary data.</text>
</comment>
<reference evidence="4" key="1">
    <citation type="journal article" date="2023" name="Mol. Phylogenet. Evol.">
        <title>Genome-scale phylogeny and comparative genomics of the fungal order Sordariales.</title>
        <authorList>
            <person name="Hensen N."/>
            <person name="Bonometti L."/>
            <person name="Westerberg I."/>
            <person name="Brannstrom I.O."/>
            <person name="Guillou S."/>
            <person name="Cros-Aarteil S."/>
            <person name="Calhoun S."/>
            <person name="Haridas S."/>
            <person name="Kuo A."/>
            <person name="Mondo S."/>
            <person name="Pangilinan J."/>
            <person name="Riley R."/>
            <person name="LaButti K."/>
            <person name="Andreopoulos B."/>
            <person name="Lipzen A."/>
            <person name="Chen C."/>
            <person name="Yan M."/>
            <person name="Daum C."/>
            <person name="Ng V."/>
            <person name="Clum A."/>
            <person name="Steindorff A."/>
            <person name="Ohm R.A."/>
            <person name="Martin F."/>
            <person name="Silar P."/>
            <person name="Natvig D.O."/>
            <person name="Lalanne C."/>
            <person name="Gautier V."/>
            <person name="Ament-Velasquez S.L."/>
            <person name="Kruys A."/>
            <person name="Hutchinson M.I."/>
            <person name="Powell A.J."/>
            <person name="Barry K."/>
            <person name="Miller A.N."/>
            <person name="Grigoriev I.V."/>
            <person name="Debuchy R."/>
            <person name="Gladieux P."/>
            <person name="Hiltunen Thoren M."/>
            <person name="Johannesson H."/>
        </authorList>
    </citation>
    <scope>NUCLEOTIDE SEQUENCE</scope>
    <source>
        <strain evidence="4">CBS 955.72</strain>
    </source>
</reference>
<reference evidence="4" key="2">
    <citation type="submission" date="2023-06" db="EMBL/GenBank/DDBJ databases">
        <authorList>
            <consortium name="Lawrence Berkeley National Laboratory"/>
            <person name="Haridas S."/>
            <person name="Hensen N."/>
            <person name="Bonometti L."/>
            <person name="Westerberg I."/>
            <person name="Brannstrom I.O."/>
            <person name="Guillou S."/>
            <person name="Cros-Aarteil S."/>
            <person name="Calhoun S."/>
            <person name="Kuo A."/>
            <person name="Mondo S."/>
            <person name="Pangilinan J."/>
            <person name="Riley R."/>
            <person name="Labutti K."/>
            <person name="Andreopoulos B."/>
            <person name="Lipzen A."/>
            <person name="Chen C."/>
            <person name="Yanf M."/>
            <person name="Daum C."/>
            <person name="Ng V."/>
            <person name="Clum A."/>
            <person name="Steindorff A."/>
            <person name="Ohm R."/>
            <person name="Martin F."/>
            <person name="Silar P."/>
            <person name="Natvig D."/>
            <person name="Lalanne C."/>
            <person name="Gautier V."/>
            <person name="Ament-Velasquez S.L."/>
            <person name="Kruys A."/>
            <person name="Hutchinson M.I."/>
            <person name="Powell A.J."/>
            <person name="Barry K."/>
            <person name="Miller A.N."/>
            <person name="Grigoriev I.V."/>
            <person name="Debuchy R."/>
            <person name="Gladieux P."/>
            <person name="Thoren M.H."/>
            <person name="Johannesson H."/>
        </authorList>
    </citation>
    <scope>NUCLEOTIDE SEQUENCE</scope>
    <source>
        <strain evidence="4">CBS 955.72</strain>
    </source>
</reference>
<dbReference type="EMBL" id="JAUIQD010000007">
    <property type="protein sequence ID" value="KAK3344247.1"/>
    <property type="molecule type" value="Genomic_DNA"/>
</dbReference>
<feature type="region of interest" description="Disordered" evidence="1">
    <location>
        <begin position="701"/>
        <end position="753"/>
    </location>
</feature>
<dbReference type="InterPro" id="IPR007518">
    <property type="entry name" value="MINDY"/>
</dbReference>
<feature type="transmembrane region" description="Helical" evidence="2">
    <location>
        <begin position="1120"/>
        <end position="1139"/>
    </location>
</feature>
<dbReference type="GO" id="GO:0016807">
    <property type="term" value="F:cysteine-type carboxypeptidase activity"/>
    <property type="evidence" value="ECO:0007669"/>
    <property type="project" value="TreeGrafter"/>
</dbReference>
<evidence type="ECO:0000313" key="5">
    <source>
        <dbReference type="Proteomes" id="UP001275084"/>
    </source>
</evidence>
<feature type="domain" description="MINDY deubiquitinase" evidence="3">
    <location>
        <begin position="390"/>
        <end position="695"/>
    </location>
</feature>
<feature type="compositionally biased region" description="Polar residues" evidence="1">
    <location>
        <begin position="166"/>
        <end position="175"/>
    </location>
</feature>
<dbReference type="AlphaFoldDB" id="A0AAJ0HA68"/>
<feature type="compositionally biased region" description="Low complexity" evidence="1">
    <location>
        <begin position="118"/>
        <end position="131"/>
    </location>
</feature>
<feature type="region of interest" description="Disordered" evidence="1">
    <location>
        <begin position="23"/>
        <end position="387"/>
    </location>
</feature>
<keyword evidence="2" id="KW-1133">Transmembrane helix</keyword>
<feature type="compositionally biased region" description="Low complexity" evidence="1">
    <location>
        <begin position="852"/>
        <end position="882"/>
    </location>
</feature>